<dbReference type="InterPro" id="IPR013431">
    <property type="entry name" value="Delta_60_rpt"/>
</dbReference>
<dbReference type="NCBIfam" id="TIGR02608">
    <property type="entry name" value="delta_60_rpt"/>
    <property type="match status" value="6"/>
</dbReference>
<organism evidence="2 3">
    <name type="scientific">Dokdonella fugitiva</name>
    <dbReference type="NCBI Taxonomy" id="328517"/>
    <lineage>
        <taxon>Bacteria</taxon>
        <taxon>Pseudomonadati</taxon>
        <taxon>Pseudomonadota</taxon>
        <taxon>Gammaproteobacteria</taxon>
        <taxon>Lysobacterales</taxon>
        <taxon>Rhodanobacteraceae</taxon>
        <taxon>Dokdonella</taxon>
    </lineage>
</organism>
<protein>
    <submittedName>
        <fullName evidence="2">Putative delta-60 repeat protein</fullName>
    </submittedName>
</protein>
<dbReference type="Gene3D" id="2.80.10.50">
    <property type="match status" value="3"/>
</dbReference>
<reference evidence="2 3" key="1">
    <citation type="journal article" date="2015" name="Stand. Genomic Sci.">
        <title>Genomic Encyclopedia of Bacterial and Archaeal Type Strains, Phase III: the genomes of soil and plant-associated and newly described type strains.</title>
        <authorList>
            <person name="Whitman W.B."/>
            <person name="Woyke T."/>
            <person name="Klenk H.P."/>
            <person name="Zhou Y."/>
            <person name="Lilburn T.G."/>
            <person name="Beck B.J."/>
            <person name="De Vos P."/>
            <person name="Vandamme P."/>
            <person name="Eisen J.A."/>
            <person name="Garrity G."/>
            <person name="Hugenholtz P."/>
            <person name="Kyrpides N.C."/>
        </authorList>
    </citation>
    <scope>NUCLEOTIDE SEQUENCE [LARGE SCALE GENOMIC DNA]</scope>
    <source>
        <strain evidence="2 3">A3</strain>
    </source>
</reference>
<dbReference type="PANTHER" id="PTHR42754:SF1">
    <property type="entry name" value="LIPOPROTEIN"/>
    <property type="match status" value="1"/>
</dbReference>
<dbReference type="RefSeq" id="WP_158287527.1">
    <property type="nucleotide sequence ID" value="NZ_SLWQ01000013.1"/>
</dbReference>
<dbReference type="EMBL" id="SLWQ01000013">
    <property type="protein sequence ID" value="TCO36315.1"/>
    <property type="molecule type" value="Genomic_DNA"/>
</dbReference>
<sequence>MSRNSCRPFMLASFSTLLALSAAVSAADGEVDPAFGTGGTSVVAADGVETTALVAMDALVLPDGKLLFSGMRHHPLPDNPPFEPEIRGMLMRMNPDGSPDDTFGDIVGAGVDVLPDLVPGTRIQSLDAMVRNDDGSIVAVGTAVADAPTQGFIVKLDANGALDPSFGDGGAVRFPDFVLHALAIDADGRVVACGERELDYRRTSVVVRTLPDGAPDASFGDGGVVFIPWSDASKDGYLADVAIAADGGIIVGGRYAAYGPGVNSDFAIARLTPAGEPDPAFNANGWRVFHDESDTSMANGIDRLALLDDGRIVFAGYRVADSDGTRGAVLGRLTTDGAGDTDFGVQEHAGFLYVDVAGGTRSLDASALAIQADGKAVVSMTYFSSTERQQFAVLRATADGALDQGFADAGIFHADLAAGGEASASSDSRALALQADGGIIVAGRIVRSFDPPRTDMAAVRLLGGAGDEPIFVDGFDG</sequence>
<dbReference type="Pfam" id="PF17164">
    <property type="entry name" value="DUF5122"/>
    <property type="match status" value="4"/>
</dbReference>
<feature type="signal peptide" evidence="1">
    <location>
        <begin position="1"/>
        <end position="26"/>
    </location>
</feature>
<dbReference type="PANTHER" id="PTHR42754">
    <property type="entry name" value="ENDOGLUCANASE"/>
    <property type="match status" value="1"/>
</dbReference>
<dbReference type="Proteomes" id="UP000294862">
    <property type="component" value="Unassembled WGS sequence"/>
</dbReference>
<proteinExistence type="predicted"/>
<dbReference type="OrthoDB" id="5934256at2"/>
<evidence type="ECO:0000256" key="1">
    <source>
        <dbReference type="SAM" id="SignalP"/>
    </source>
</evidence>
<evidence type="ECO:0000313" key="3">
    <source>
        <dbReference type="Proteomes" id="UP000294862"/>
    </source>
</evidence>
<dbReference type="AlphaFoldDB" id="A0A4R2I1N7"/>
<evidence type="ECO:0000313" key="2">
    <source>
        <dbReference type="EMBL" id="TCO36315.1"/>
    </source>
</evidence>
<name>A0A4R2I1N7_9GAMM</name>
<comment type="caution">
    <text evidence="2">The sequence shown here is derived from an EMBL/GenBank/DDBJ whole genome shotgun (WGS) entry which is preliminary data.</text>
</comment>
<feature type="chain" id="PRO_5020962123" evidence="1">
    <location>
        <begin position="27"/>
        <end position="477"/>
    </location>
</feature>
<accession>A0A4R2I1N7</accession>
<gene>
    <name evidence="2" type="ORF">EV148_11359</name>
</gene>
<keyword evidence="3" id="KW-1185">Reference proteome</keyword>
<keyword evidence="1" id="KW-0732">Signal</keyword>